<dbReference type="GO" id="GO:0008408">
    <property type="term" value="F:3'-5' exonuclease activity"/>
    <property type="evidence" value="ECO:0007669"/>
    <property type="project" value="UniProtKB-UniRule"/>
</dbReference>
<dbReference type="PANTHER" id="PTHR10133">
    <property type="entry name" value="DNA POLYMERASE I"/>
    <property type="match status" value="1"/>
</dbReference>
<dbReference type="Gene3D" id="1.20.1060.10">
    <property type="entry name" value="Taq DNA Polymerase, Chain T, domain 4"/>
    <property type="match status" value="1"/>
</dbReference>
<evidence type="ECO:0000313" key="21">
    <source>
        <dbReference type="Proteomes" id="UP000250166"/>
    </source>
</evidence>
<dbReference type="Pfam" id="PF02739">
    <property type="entry name" value="5_3_exonuc_N"/>
    <property type="match status" value="1"/>
</dbReference>
<dbReference type="CDD" id="cd06139">
    <property type="entry name" value="DNA_polA_I_Ecoli_like_exo"/>
    <property type="match status" value="1"/>
</dbReference>
<dbReference type="InterPro" id="IPR029060">
    <property type="entry name" value="PIN-like_dom_sf"/>
</dbReference>
<dbReference type="SUPFAM" id="SSF88723">
    <property type="entry name" value="PIN domain-like"/>
    <property type="match status" value="1"/>
</dbReference>
<evidence type="ECO:0000259" key="17">
    <source>
        <dbReference type="SMART" id="SM00474"/>
    </source>
</evidence>
<evidence type="ECO:0000313" key="20">
    <source>
        <dbReference type="EMBL" id="SQB97609.1"/>
    </source>
</evidence>
<dbReference type="Proteomes" id="UP000250166">
    <property type="component" value="Unassembled WGS sequence"/>
</dbReference>
<dbReference type="Pfam" id="PF01367">
    <property type="entry name" value="5_3_exonuc"/>
    <property type="match status" value="1"/>
</dbReference>
<keyword evidence="12 16" id="KW-0238">DNA-binding</keyword>
<dbReference type="GO" id="GO:0006302">
    <property type="term" value="P:double-strand break repair"/>
    <property type="evidence" value="ECO:0007669"/>
    <property type="project" value="TreeGrafter"/>
</dbReference>
<evidence type="ECO:0000256" key="14">
    <source>
        <dbReference type="ARBA" id="ARBA00049244"/>
    </source>
</evidence>
<protein>
    <recommendedName>
        <fullName evidence="3 15">DNA polymerase I</fullName>
        <ecNumber evidence="2 15">2.7.7.7</ecNumber>
    </recommendedName>
</protein>
<evidence type="ECO:0000256" key="5">
    <source>
        <dbReference type="ARBA" id="ARBA00022695"/>
    </source>
</evidence>
<evidence type="ECO:0000256" key="10">
    <source>
        <dbReference type="ARBA" id="ARBA00022839"/>
    </source>
</evidence>
<name>A0A2X3DDK8_9HELI</name>
<feature type="domain" description="DNA-directed DNA polymerase family A palm" evidence="19">
    <location>
        <begin position="667"/>
        <end position="868"/>
    </location>
</feature>
<keyword evidence="8 16" id="KW-0227">DNA damage</keyword>
<keyword evidence="10 16" id="KW-0269">Exonuclease</keyword>
<dbReference type="InterPro" id="IPR036279">
    <property type="entry name" value="5-3_exonuclease_C_sf"/>
</dbReference>
<evidence type="ECO:0000259" key="18">
    <source>
        <dbReference type="SMART" id="SM00475"/>
    </source>
</evidence>
<feature type="domain" description="3'-5' exonuclease" evidence="17">
    <location>
        <begin position="328"/>
        <end position="499"/>
    </location>
</feature>
<dbReference type="SUPFAM" id="SSF47807">
    <property type="entry name" value="5' to 3' exonuclease, C-terminal subdomain"/>
    <property type="match status" value="1"/>
</dbReference>
<dbReference type="AlphaFoldDB" id="A0A2X3DDK8"/>
<dbReference type="InterPro" id="IPR002562">
    <property type="entry name" value="3'-5'_exonuclease_dom"/>
</dbReference>
<keyword evidence="9 16" id="KW-0378">Hydrolase</keyword>
<accession>A0A2X3DDK8</accession>
<dbReference type="GO" id="GO:0003887">
    <property type="term" value="F:DNA-directed DNA polymerase activity"/>
    <property type="evidence" value="ECO:0007669"/>
    <property type="project" value="UniProtKB-UniRule"/>
</dbReference>
<reference evidence="20 21" key="1">
    <citation type="submission" date="2018-06" db="EMBL/GenBank/DDBJ databases">
        <authorList>
            <consortium name="Pathogen Informatics"/>
            <person name="Doyle S."/>
        </authorList>
    </citation>
    <scope>NUCLEOTIDE SEQUENCE [LARGE SCALE GENOMIC DNA]</scope>
    <source>
        <strain evidence="20 21">NCTC13102</strain>
    </source>
</reference>
<dbReference type="EC" id="2.7.7.7" evidence="2 15"/>
<evidence type="ECO:0000256" key="8">
    <source>
        <dbReference type="ARBA" id="ARBA00022763"/>
    </source>
</evidence>
<keyword evidence="4 16" id="KW-0808">Transferase</keyword>
<dbReference type="Pfam" id="PF01612">
    <property type="entry name" value="DNA_pol_A_exo1"/>
    <property type="match status" value="1"/>
</dbReference>
<dbReference type="SUPFAM" id="SSF56672">
    <property type="entry name" value="DNA/RNA polymerases"/>
    <property type="match status" value="1"/>
</dbReference>
<organism evidence="20 21">
    <name type="scientific">Helicobacter fennelliae</name>
    <dbReference type="NCBI Taxonomy" id="215"/>
    <lineage>
        <taxon>Bacteria</taxon>
        <taxon>Pseudomonadati</taxon>
        <taxon>Campylobacterota</taxon>
        <taxon>Epsilonproteobacteria</taxon>
        <taxon>Campylobacterales</taxon>
        <taxon>Helicobacteraceae</taxon>
        <taxon>Helicobacter</taxon>
    </lineage>
</organism>
<evidence type="ECO:0000256" key="13">
    <source>
        <dbReference type="ARBA" id="ARBA00023204"/>
    </source>
</evidence>
<dbReference type="SMART" id="SM00482">
    <property type="entry name" value="POLAc"/>
    <property type="match status" value="1"/>
</dbReference>
<dbReference type="InterPro" id="IPR008918">
    <property type="entry name" value="HhH2"/>
</dbReference>
<dbReference type="FunFam" id="1.10.150.20:FF:000002">
    <property type="entry name" value="DNA polymerase I"/>
    <property type="match status" value="1"/>
</dbReference>
<dbReference type="Pfam" id="PF00476">
    <property type="entry name" value="DNA_pol_A"/>
    <property type="match status" value="1"/>
</dbReference>
<dbReference type="GO" id="GO:0008409">
    <property type="term" value="F:5'-3' exonuclease activity"/>
    <property type="evidence" value="ECO:0007669"/>
    <property type="project" value="UniProtKB-UniRule"/>
</dbReference>
<dbReference type="SUPFAM" id="SSF53098">
    <property type="entry name" value="Ribonuclease H-like"/>
    <property type="match status" value="1"/>
</dbReference>
<dbReference type="InterPro" id="IPR001098">
    <property type="entry name" value="DNA-dir_DNA_pol_A_palm_dom"/>
</dbReference>
<dbReference type="CDD" id="cd09859">
    <property type="entry name" value="PIN_53EXO"/>
    <property type="match status" value="1"/>
</dbReference>
<comment type="similarity">
    <text evidence="1 16">Belongs to the DNA polymerase type-A family.</text>
</comment>
<keyword evidence="6 16" id="KW-0235">DNA replication</keyword>
<evidence type="ECO:0000256" key="11">
    <source>
        <dbReference type="ARBA" id="ARBA00022932"/>
    </source>
</evidence>
<dbReference type="InterPro" id="IPR002421">
    <property type="entry name" value="5-3_exonuclease"/>
</dbReference>
<dbReference type="InterPro" id="IPR002298">
    <property type="entry name" value="DNA_polymerase_A"/>
</dbReference>
<evidence type="ECO:0000256" key="2">
    <source>
        <dbReference type="ARBA" id="ARBA00012417"/>
    </source>
</evidence>
<comment type="catalytic activity">
    <reaction evidence="14 16">
        <text>DNA(n) + a 2'-deoxyribonucleoside 5'-triphosphate = DNA(n+1) + diphosphate</text>
        <dbReference type="Rhea" id="RHEA:22508"/>
        <dbReference type="Rhea" id="RHEA-COMP:17339"/>
        <dbReference type="Rhea" id="RHEA-COMP:17340"/>
        <dbReference type="ChEBI" id="CHEBI:33019"/>
        <dbReference type="ChEBI" id="CHEBI:61560"/>
        <dbReference type="ChEBI" id="CHEBI:173112"/>
        <dbReference type="EC" id="2.7.7.7"/>
    </reaction>
</comment>
<evidence type="ECO:0000256" key="3">
    <source>
        <dbReference type="ARBA" id="ARBA00020311"/>
    </source>
</evidence>
<evidence type="ECO:0000256" key="1">
    <source>
        <dbReference type="ARBA" id="ARBA00007705"/>
    </source>
</evidence>
<dbReference type="InterPro" id="IPR020045">
    <property type="entry name" value="DNA_polI_H3TH"/>
</dbReference>
<evidence type="ECO:0000256" key="15">
    <source>
        <dbReference type="NCBIfam" id="TIGR00593"/>
    </source>
</evidence>
<dbReference type="Gene3D" id="3.40.50.1010">
    <property type="entry name" value="5'-nuclease"/>
    <property type="match status" value="1"/>
</dbReference>
<evidence type="ECO:0000256" key="9">
    <source>
        <dbReference type="ARBA" id="ARBA00022801"/>
    </source>
</evidence>
<dbReference type="InterPro" id="IPR018320">
    <property type="entry name" value="DNA_polymerase_1"/>
</dbReference>
<keyword evidence="13 16" id="KW-0234">DNA repair</keyword>
<dbReference type="PROSITE" id="PS00447">
    <property type="entry name" value="DNA_POLYMERASE_A"/>
    <property type="match status" value="1"/>
</dbReference>
<dbReference type="CDD" id="cd08637">
    <property type="entry name" value="DNA_pol_A_pol_I_C"/>
    <property type="match status" value="1"/>
</dbReference>
<keyword evidence="11 16" id="KW-0239">DNA-directed DNA polymerase</keyword>
<evidence type="ECO:0000259" key="19">
    <source>
        <dbReference type="SMART" id="SM00482"/>
    </source>
</evidence>
<dbReference type="SMART" id="SM00475">
    <property type="entry name" value="53EXOc"/>
    <property type="match status" value="1"/>
</dbReference>
<keyword evidence="5 16" id="KW-0548">Nucleotidyltransferase</keyword>
<dbReference type="SMART" id="SM00474">
    <property type="entry name" value="35EXOc"/>
    <property type="match status" value="1"/>
</dbReference>
<dbReference type="EMBL" id="UAWL01000006">
    <property type="protein sequence ID" value="SQB97609.1"/>
    <property type="molecule type" value="Genomic_DNA"/>
</dbReference>
<evidence type="ECO:0000256" key="7">
    <source>
        <dbReference type="ARBA" id="ARBA00022722"/>
    </source>
</evidence>
<proteinExistence type="inferred from homology"/>
<dbReference type="GO" id="GO:0006261">
    <property type="term" value="P:DNA-templated DNA replication"/>
    <property type="evidence" value="ECO:0007669"/>
    <property type="project" value="UniProtKB-UniRule"/>
</dbReference>
<dbReference type="InterPro" id="IPR036397">
    <property type="entry name" value="RNaseH_sf"/>
</dbReference>
<dbReference type="InterPro" id="IPR020046">
    <property type="entry name" value="5-3_exonucl_a-hlix_arch_N"/>
</dbReference>
<dbReference type="InterPro" id="IPR019760">
    <property type="entry name" value="DNA-dir_DNA_pol_A_CS"/>
</dbReference>
<dbReference type="NCBIfam" id="TIGR00593">
    <property type="entry name" value="pola"/>
    <property type="match status" value="1"/>
</dbReference>
<dbReference type="InterPro" id="IPR043502">
    <property type="entry name" value="DNA/RNA_pol_sf"/>
</dbReference>
<dbReference type="Gene3D" id="3.30.420.10">
    <property type="entry name" value="Ribonuclease H-like superfamily/Ribonuclease H"/>
    <property type="match status" value="1"/>
</dbReference>
<dbReference type="CDD" id="cd09898">
    <property type="entry name" value="H3TH_53EXO"/>
    <property type="match status" value="1"/>
</dbReference>
<keyword evidence="7" id="KW-0540">Nuclease</keyword>
<evidence type="ECO:0000256" key="16">
    <source>
        <dbReference type="RuleBase" id="RU004460"/>
    </source>
</evidence>
<dbReference type="FunFam" id="1.20.1060.10:FF:000001">
    <property type="entry name" value="DNA polymerase I"/>
    <property type="match status" value="1"/>
</dbReference>
<evidence type="ECO:0000256" key="4">
    <source>
        <dbReference type="ARBA" id="ARBA00022679"/>
    </source>
</evidence>
<evidence type="ECO:0000256" key="6">
    <source>
        <dbReference type="ARBA" id="ARBA00022705"/>
    </source>
</evidence>
<dbReference type="NCBIfam" id="NF004397">
    <property type="entry name" value="PRK05755.1"/>
    <property type="match status" value="1"/>
</dbReference>
<comment type="function">
    <text evidence="16">In addition to polymerase activity, this DNA polymerase exhibits 3'-5' and 5'-3' exonuclease activity.</text>
</comment>
<dbReference type="PANTHER" id="PTHR10133:SF27">
    <property type="entry name" value="DNA POLYMERASE NU"/>
    <property type="match status" value="1"/>
</dbReference>
<gene>
    <name evidence="16 20" type="primary">polA</name>
    <name evidence="20" type="ORF">NCTC13102_00285</name>
</gene>
<sequence>MQQLTIIDTFGFFFRSFYALPPLQNSQGFPTGLLMGFANLIMKLHSENTHDFIAFALEGDGINTRKITYPLYKANRVEIPQDMILQLPIAIEWIDKMGLASIKFDGYEADDAIASLVMKAEKMGIKSRIISHDKDLYQLINDNIFLYDPIKNIEIHEQECFDKFGVFPKNFIDYQSLVGDSSDNVPGIKGIGSKTASKLIGHFGSLDAIYQNLDDISNVVSAKISNLIKLHKEDAYLSKELVTLKKDLPLDFDLKKFAMPMQNPLKNIIDEMDKYEFIKIIQRLTKKPMNVKYEVQKNAQKSIGGLRVQAPSASFSFESKMIDNFADFEKILSTAPKDALIAYDCETTSLNTFEAQIVGFSFCIDGKVGYYVPVGHKYLGVGTQFTQEEAKKAIALIFEHSIIGHNLKYDLAIANRLGIMPQKEIYDSMILAWLCDSVSKIGLDEQMKKWFKYTMIKFVELVDKNQDFSSVNLDIATQYAAEDAVATMALFYRLKDHLIQKGLGHIFDLAKRLEFPFIYVLLEMERNGIAIDIEHFEVLSRRFSKELLGLEKQIFELSGSVFNLNSPKQLGNVLFETLGLKAQRQIKGGYSTDEKTLLALMDAHPIICKIMEYREIAKLKNTYVEPILKLNRNHRIHSLFLQTGTATGRLSSKSPNIQNIPVRTEQGREIRQGFVASRDDSTLLSIDYSQIELRLLAHFSLDPVLLSAFANNLDIHLQTAKLVFGEECAKEKRDVAKSINFGLIYGMGAQKLAQTLKISFKEAREYIQNYFESFPTVKNFLKQKEEEILNNGYSQTLLGHRRYFDFSRATDFMRANYLREGINSIFQGSAADLIKLAMLKIHQEFKGTAIKMLLQVHDELIFELPKHNVQENAKRISEIMNGIYTLKVPLQSNIAIGRTWADLK</sequence>
<dbReference type="SMART" id="SM00279">
    <property type="entry name" value="HhH2"/>
    <property type="match status" value="1"/>
</dbReference>
<dbReference type="Gene3D" id="3.30.70.370">
    <property type="match status" value="1"/>
</dbReference>
<dbReference type="InterPro" id="IPR012337">
    <property type="entry name" value="RNaseH-like_sf"/>
</dbReference>
<dbReference type="GO" id="GO:0003677">
    <property type="term" value="F:DNA binding"/>
    <property type="evidence" value="ECO:0007669"/>
    <property type="project" value="UniProtKB-UniRule"/>
</dbReference>
<dbReference type="Gene3D" id="1.10.150.20">
    <property type="entry name" value="5' to 3' exonuclease, C-terminal subdomain"/>
    <property type="match status" value="2"/>
</dbReference>
<feature type="domain" description="5'-3' exonuclease" evidence="18">
    <location>
        <begin position="2"/>
        <end position="260"/>
    </location>
</feature>
<dbReference type="PRINTS" id="PR00868">
    <property type="entry name" value="DNAPOLI"/>
</dbReference>
<evidence type="ECO:0000256" key="12">
    <source>
        <dbReference type="ARBA" id="ARBA00023125"/>
    </source>
</evidence>
<dbReference type="FunFam" id="1.10.150.20:FF:000003">
    <property type="entry name" value="DNA polymerase I"/>
    <property type="match status" value="1"/>
</dbReference>
<dbReference type="RefSeq" id="WP_023949610.1">
    <property type="nucleotide sequence ID" value="NZ_UAWL01000006.1"/>
</dbReference>